<comment type="caution">
    <text evidence="2">The sequence shown here is derived from an EMBL/GenBank/DDBJ whole genome shotgun (WGS) entry which is preliminary data.</text>
</comment>
<keyword evidence="1" id="KW-1133">Transmembrane helix</keyword>
<proteinExistence type="predicted"/>
<keyword evidence="1" id="KW-0812">Transmembrane</keyword>
<evidence type="ECO:0000313" key="3">
    <source>
        <dbReference type="Proteomes" id="UP000185696"/>
    </source>
</evidence>
<evidence type="ECO:0000313" key="2">
    <source>
        <dbReference type="EMBL" id="OLF10143.1"/>
    </source>
</evidence>
<dbReference type="EMBL" id="MSIF01000007">
    <property type="protein sequence ID" value="OLF10143.1"/>
    <property type="molecule type" value="Genomic_DNA"/>
</dbReference>
<dbReference type="RefSeq" id="WP_075133864.1">
    <property type="nucleotide sequence ID" value="NZ_MSIF01000007.1"/>
</dbReference>
<accession>A0A7Z0WPV7</accession>
<feature type="transmembrane region" description="Helical" evidence="1">
    <location>
        <begin position="121"/>
        <end position="146"/>
    </location>
</feature>
<protein>
    <submittedName>
        <fullName evidence="2">Uncharacterized protein</fullName>
    </submittedName>
</protein>
<feature type="transmembrane region" description="Helical" evidence="1">
    <location>
        <begin position="20"/>
        <end position="38"/>
    </location>
</feature>
<keyword evidence="3" id="KW-1185">Reference proteome</keyword>
<dbReference type="AlphaFoldDB" id="A0A7Z0WPV7"/>
<dbReference type="Proteomes" id="UP000185696">
    <property type="component" value="Unassembled WGS sequence"/>
</dbReference>
<keyword evidence="1" id="KW-0472">Membrane</keyword>
<sequence>MLFLVGSVVYFVYEGELATPNWVLLATAVLLLWFSFAMPTYCDFSTVRGTPCRNRVNGKLRGCHQHGRDKRDAVWRALFRVRNPGEFFRVRWHSSAVAAPQSVAGAARAVTRSTTQGTRDATIFVCTILSTVAGVVGTVASVLGLWK</sequence>
<organism evidence="2 3">
    <name type="scientific">Actinophytocola xinjiangensis</name>
    <dbReference type="NCBI Taxonomy" id="485602"/>
    <lineage>
        <taxon>Bacteria</taxon>
        <taxon>Bacillati</taxon>
        <taxon>Actinomycetota</taxon>
        <taxon>Actinomycetes</taxon>
        <taxon>Pseudonocardiales</taxon>
        <taxon>Pseudonocardiaceae</taxon>
    </lineage>
</organism>
<gene>
    <name evidence="2" type="ORF">BLA60_16990</name>
</gene>
<evidence type="ECO:0000256" key="1">
    <source>
        <dbReference type="SAM" id="Phobius"/>
    </source>
</evidence>
<dbReference type="OrthoDB" id="3694551at2"/>
<reference evidence="2 3" key="1">
    <citation type="submission" date="2016-12" db="EMBL/GenBank/DDBJ databases">
        <title>The draft genome sequence of Actinophytocola xinjiangensis.</title>
        <authorList>
            <person name="Wang W."/>
            <person name="Yuan L."/>
        </authorList>
    </citation>
    <scope>NUCLEOTIDE SEQUENCE [LARGE SCALE GENOMIC DNA]</scope>
    <source>
        <strain evidence="2 3">CGMCC 4.4663</strain>
    </source>
</reference>
<name>A0A7Z0WPV7_9PSEU</name>